<dbReference type="OrthoDB" id="45840at2759"/>
<dbReference type="GeneID" id="39736545"/>
<feature type="transmembrane region" description="Helical" evidence="1">
    <location>
        <begin position="12"/>
        <end position="33"/>
    </location>
</feature>
<keyword evidence="1" id="KW-0472">Membrane</keyword>
<evidence type="ECO:0000256" key="1">
    <source>
        <dbReference type="SAM" id="Phobius"/>
    </source>
</evidence>
<dbReference type="GO" id="GO:0015097">
    <property type="term" value="F:mercury ion transmembrane transporter activity"/>
    <property type="evidence" value="ECO:0007669"/>
    <property type="project" value="InterPro"/>
</dbReference>
<accession>A0A1J1H698</accession>
<dbReference type="RefSeq" id="XP_028533428.1">
    <property type="nucleotide sequence ID" value="XM_028676994.1"/>
</dbReference>
<dbReference type="VEuPathDB" id="PlasmoDB:PRELSG_1007900"/>
<dbReference type="InterPro" id="IPR004891">
    <property type="entry name" value="Mercury-R_MerC"/>
</dbReference>
<evidence type="ECO:0000313" key="2">
    <source>
        <dbReference type="EMBL" id="CRH00425.1"/>
    </source>
</evidence>
<dbReference type="GO" id="GO:0016020">
    <property type="term" value="C:membrane"/>
    <property type="evidence" value="ECO:0007669"/>
    <property type="project" value="InterPro"/>
</dbReference>
<dbReference type="KEGG" id="prel:PRELSG_1007900"/>
<gene>
    <name evidence="2" type="ORF">PRELSG_1007900</name>
</gene>
<dbReference type="Pfam" id="PF03203">
    <property type="entry name" value="MerC"/>
    <property type="match status" value="1"/>
</dbReference>
<evidence type="ECO:0000313" key="3">
    <source>
        <dbReference type="Proteomes" id="UP000220158"/>
    </source>
</evidence>
<dbReference type="EMBL" id="LN835305">
    <property type="protein sequence ID" value="CRH00425.1"/>
    <property type="molecule type" value="Genomic_DNA"/>
</dbReference>
<keyword evidence="1" id="KW-0812">Transmembrane</keyword>
<dbReference type="AlphaFoldDB" id="A0A1J1H698"/>
<reference evidence="2 3" key="1">
    <citation type="submission" date="2015-04" db="EMBL/GenBank/DDBJ databases">
        <authorList>
            <consortium name="Pathogen Informatics"/>
        </authorList>
    </citation>
    <scope>NUCLEOTIDE SEQUENCE [LARGE SCALE GENOMIC DNA]</scope>
    <source>
        <strain evidence="2 3">SGS1</strain>
    </source>
</reference>
<keyword evidence="1" id="KW-1133">Transmembrane helix</keyword>
<feature type="transmembrane region" description="Helical" evidence="1">
    <location>
        <begin position="53"/>
        <end position="72"/>
    </location>
</feature>
<dbReference type="Proteomes" id="UP000220158">
    <property type="component" value="Chromosome 10"/>
</dbReference>
<sequence length="198" mass="23002">MIKITKLSLNKVSSIASIICLIDCTLIPIMMFALSIFNVVDNEIVYFNHISDILALFVMTPICFLCILFNYYQLKNMFLLIWGIFGITLFIISHGHFSINEKINIFLQKFHIAISLISILILLSNNYVSQRILKKNNLDNCCFNRNKGKNENGQKYAYHINVNCSHLSPNYKENSLNCENKNYKKYNKTENELVSFLH</sequence>
<protein>
    <recommendedName>
        <fullName evidence="4">MerC domain-containing protein</fullName>
    </recommendedName>
</protein>
<keyword evidence="3" id="KW-1185">Reference proteome</keyword>
<dbReference type="OMA" id="CCEMKGR"/>
<feature type="transmembrane region" description="Helical" evidence="1">
    <location>
        <begin position="79"/>
        <end position="99"/>
    </location>
</feature>
<evidence type="ECO:0008006" key="4">
    <source>
        <dbReference type="Google" id="ProtNLM"/>
    </source>
</evidence>
<organism evidence="2 3">
    <name type="scientific">Plasmodium relictum</name>
    <dbReference type="NCBI Taxonomy" id="85471"/>
    <lineage>
        <taxon>Eukaryota</taxon>
        <taxon>Sar</taxon>
        <taxon>Alveolata</taxon>
        <taxon>Apicomplexa</taxon>
        <taxon>Aconoidasida</taxon>
        <taxon>Haemosporida</taxon>
        <taxon>Plasmodiidae</taxon>
        <taxon>Plasmodium</taxon>
        <taxon>Plasmodium (Haemamoeba)</taxon>
    </lineage>
</organism>
<feature type="transmembrane region" description="Helical" evidence="1">
    <location>
        <begin position="105"/>
        <end position="128"/>
    </location>
</feature>
<name>A0A1J1H698_PLARL</name>
<proteinExistence type="predicted"/>